<dbReference type="CDD" id="cd05403">
    <property type="entry name" value="NT_KNTase_like"/>
    <property type="match status" value="1"/>
</dbReference>
<accession>A0A150N4S4</accession>
<evidence type="ECO:0000256" key="9">
    <source>
        <dbReference type="ARBA" id="ARBA00038276"/>
    </source>
</evidence>
<dbReference type="RefSeq" id="WP_062677665.1">
    <property type="nucleotide sequence ID" value="NZ_LQYW01000032.1"/>
</dbReference>
<dbReference type="EMBL" id="LQYW01000032">
    <property type="protein sequence ID" value="KYD31664.1"/>
    <property type="molecule type" value="Genomic_DNA"/>
</dbReference>
<evidence type="ECO:0000256" key="7">
    <source>
        <dbReference type="ARBA" id="ARBA00022840"/>
    </source>
</evidence>
<dbReference type="Gene3D" id="3.30.460.10">
    <property type="entry name" value="Beta Polymerase, domain 2"/>
    <property type="match status" value="1"/>
</dbReference>
<feature type="domain" description="Polymerase nucleotidyl transferase" evidence="10">
    <location>
        <begin position="17"/>
        <end position="97"/>
    </location>
</feature>
<comment type="caution">
    <text evidence="11">The sequence shown here is derived from an EMBL/GenBank/DDBJ whole genome shotgun (WGS) entry which is preliminary data.</text>
</comment>
<keyword evidence="8" id="KW-0460">Magnesium</keyword>
<keyword evidence="2" id="KW-1277">Toxin-antitoxin system</keyword>
<dbReference type="GO" id="GO:0046872">
    <property type="term" value="F:metal ion binding"/>
    <property type="evidence" value="ECO:0007669"/>
    <property type="project" value="UniProtKB-KW"/>
</dbReference>
<dbReference type="PANTHER" id="PTHR33571">
    <property type="entry name" value="SSL8005 PROTEIN"/>
    <property type="match status" value="1"/>
</dbReference>
<evidence type="ECO:0000256" key="3">
    <source>
        <dbReference type="ARBA" id="ARBA00022679"/>
    </source>
</evidence>
<proteinExistence type="inferred from homology"/>
<comment type="similarity">
    <text evidence="9">Belongs to the MntA antitoxin family.</text>
</comment>
<dbReference type="PATRIC" id="fig|153151.4.peg.2067"/>
<dbReference type="PANTHER" id="PTHR33571:SF14">
    <property type="entry name" value="PROTEIN ADENYLYLTRANSFERASE MJ0435-RELATED"/>
    <property type="match status" value="1"/>
</dbReference>
<evidence type="ECO:0000313" key="11">
    <source>
        <dbReference type="EMBL" id="KYD31664.1"/>
    </source>
</evidence>
<evidence type="ECO:0000256" key="6">
    <source>
        <dbReference type="ARBA" id="ARBA00022741"/>
    </source>
</evidence>
<dbReference type="AlphaFoldDB" id="A0A150N4S4"/>
<comment type="cofactor">
    <cofactor evidence="1">
        <name>Mg(2+)</name>
        <dbReference type="ChEBI" id="CHEBI:18420"/>
    </cofactor>
</comment>
<keyword evidence="7" id="KW-0067">ATP-binding</keyword>
<dbReference type="GO" id="GO:0005524">
    <property type="term" value="F:ATP binding"/>
    <property type="evidence" value="ECO:0007669"/>
    <property type="project" value="UniProtKB-KW"/>
</dbReference>
<keyword evidence="5" id="KW-0479">Metal-binding</keyword>
<gene>
    <name evidence="11" type="ORF">B4110_0978</name>
</gene>
<dbReference type="InterPro" id="IPR052038">
    <property type="entry name" value="Type-VII_TA_antitoxin"/>
</dbReference>
<dbReference type="SUPFAM" id="SSF81301">
    <property type="entry name" value="Nucleotidyltransferase"/>
    <property type="match status" value="1"/>
</dbReference>
<evidence type="ECO:0000259" key="10">
    <source>
        <dbReference type="Pfam" id="PF01909"/>
    </source>
</evidence>
<dbReference type="InterPro" id="IPR043519">
    <property type="entry name" value="NT_sf"/>
</dbReference>
<evidence type="ECO:0000256" key="1">
    <source>
        <dbReference type="ARBA" id="ARBA00001946"/>
    </source>
</evidence>
<evidence type="ECO:0000256" key="2">
    <source>
        <dbReference type="ARBA" id="ARBA00022649"/>
    </source>
</evidence>
<evidence type="ECO:0000256" key="4">
    <source>
        <dbReference type="ARBA" id="ARBA00022695"/>
    </source>
</evidence>
<dbReference type="GO" id="GO:0016779">
    <property type="term" value="F:nucleotidyltransferase activity"/>
    <property type="evidence" value="ECO:0007669"/>
    <property type="project" value="UniProtKB-KW"/>
</dbReference>
<protein>
    <recommendedName>
        <fullName evidence="10">Polymerase nucleotidyl transferase domain-containing protein</fullName>
    </recommendedName>
</protein>
<keyword evidence="4" id="KW-0548">Nucleotidyltransferase</keyword>
<dbReference type="Proteomes" id="UP000075324">
    <property type="component" value="Unassembled WGS sequence"/>
</dbReference>
<name>A0A150N4S4_9BACL</name>
<reference evidence="11 12" key="1">
    <citation type="submission" date="2016-01" db="EMBL/GenBank/DDBJ databases">
        <title>Draft Genome Sequences of Seven Thermophilic Sporeformers Isolated from Foods.</title>
        <authorList>
            <person name="Berendsen E.M."/>
            <person name="Wells-Bennik M.H."/>
            <person name="Krawcyk A.O."/>
            <person name="De Jong A."/>
            <person name="Holsappel S."/>
            <person name="Eijlander R.T."/>
            <person name="Kuipers O.P."/>
        </authorList>
    </citation>
    <scope>NUCLEOTIDE SEQUENCE [LARGE SCALE GENOMIC DNA]</scope>
    <source>
        <strain evidence="11 12">B4110</strain>
    </source>
</reference>
<dbReference type="Pfam" id="PF01909">
    <property type="entry name" value="NTP_transf_2"/>
    <property type="match status" value="1"/>
</dbReference>
<evidence type="ECO:0000256" key="5">
    <source>
        <dbReference type="ARBA" id="ARBA00022723"/>
    </source>
</evidence>
<evidence type="ECO:0000256" key="8">
    <source>
        <dbReference type="ARBA" id="ARBA00022842"/>
    </source>
</evidence>
<organism evidence="11 12">
    <name type="scientific">Parageobacillus toebii</name>
    <dbReference type="NCBI Taxonomy" id="153151"/>
    <lineage>
        <taxon>Bacteria</taxon>
        <taxon>Bacillati</taxon>
        <taxon>Bacillota</taxon>
        <taxon>Bacilli</taxon>
        <taxon>Bacillales</taxon>
        <taxon>Anoxybacillaceae</taxon>
        <taxon>Parageobacillus</taxon>
    </lineage>
</organism>
<keyword evidence="3" id="KW-0808">Transferase</keyword>
<evidence type="ECO:0000313" key="12">
    <source>
        <dbReference type="Proteomes" id="UP000075324"/>
    </source>
</evidence>
<dbReference type="InterPro" id="IPR002934">
    <property type="entry name" value="Polymerase_NTP_transf_dom"/>
</dbReference>
<keyword evidence="6" id="KW-0547">Nucleotide-binding</keyword>
<sequence>MLSKEEILRFLSQNFRLLKENYGVKHIGVFGSYSRNKQTADSDIDILVEFEPSAITFDHYMDLKIFLEDHFHKPVDLVILDDIKPALKPYILEDVQYAEGA</sequence>